<evidence type="ECO:0000256" key="4">
    <source>
        <dbReference type="ARBA" id="ARBA00022840"/>
    </source>
</evidence>
<protein>
    <submittedName>
        <fullName evidence="7">ATP-dependent helicase HrpB</fullName>
    </submittedName>
</protein>
<accession>A0A2U2PED5</accession>
<keyword evidence="1" id="KW-0547">Nucleotide-binding</keyword>
<name>A0A2U2PED5_9SPHI</name>
<evidence type="ECO:0000313" key="8">
    <source>
        <dbReference type="Proteomes" id="UP000245647"/>
    </source>
</evidence>
<dbReference type="Proteomes" id="UP000245647">
    <property type="component" value="Unassembled WGS sequence"/>
</dbReference>
<dbReference type="InterPro" id="IPR001650">
    <property type="entry name" value="Helicase_C-like"/>
</dbReference>
<dbReference type="InterPro" id="IPR056329">
    <property type="entry name" value="CON_HrpB"/>
</dbReference>
<feature type="domain" description="Helicase C-terminal" evidence="6">
    <location>
        <begin position="208"/>
        <end position="375"/>
    </location>
</feature>
<reference evidence="7 8" key="1">
    <citation type="submission" date="2018-04" db="EMBL/GenBank/DDBJ databases">
        <title>Pedobacter chongqingensis sp. nov., isolated from a rottenly hemp rope.</title>
        <authorList>
            <person name="Cai Y."/>
        </authorList>
    </citation>
    <scope>NUCLEOTIDE SEQUENCE [LARGE SCALE GENOMIC DNA]</scope>
    <source>
        <strain evidence="7 8">FJ4-8</strain>
    </source>
</reference>
<dbReference type="Pfam" id="PF24473">
    <property type="entry name" value="CON_HrpB"/>
    <property type="match status" value="1"/>
</dbReference>
<dbReference type="InterPro" id="IPR027417">
    <property type="entry name" value="P-loop_NTPase"/>
</dbReference>
<keyword evidence="3 7" id="KW-0347">Helicase</keyword>
<dbReference type="PROSITE" id="PS51194">
    <property type="entry name" value="HELICASE_CTER"/>
    <property type="match status" value="1"/>
</dbReference>
<dbReference type="GO" id="GO:0003676">
    <property type="term" value="F:nucleic acid binding"/>
    <property type="evidence" value="ECO:0007669"/>
    <property type="project" value="InterPro"/>
</dbReference>
<dbReference type="Pfam" id="PF08482">
    <property type="entry name" value="HrpB_C"/>
    <property type="match status" value="1"/>
</dbReference>
<dbReference type="FunFam" id="3.40.50.300:FF:002125">
    <property type="entry name" value="ATP-dependent helicase HrpB"/>
    <property type="match status" value="1"/>
</dbReference>
<keyword evidence="8" id="KW-1185">Reference proteome</keyword>
<proteinExistence type="predicted"/>
<organism evidence="7 8">
    <name type="scientific">Pararcticibacter amylolyticus</name>
    <dbReference type="NCBI Taxonomy" id="2173175"/>
    <lineage>
        <taxon>Bacteria</taxon>
        <taxon>Pseudomonadati</taxon>
        <taxon>Bacteroidota</taxon>
        <taxon>Sphingobacteriia</taxon>
        <taxon>Sphingobacteriales</taxon>
        <taxon>Sphingobacteriaceae</taxon>
        <taxon>Pararcticibacter</taxon>
    </lineage>
</organism>
<dbReference type="PANTHER" id="PTHR43519:SF1">
    <property type="entry name" value="ATP-DEPENDENT RNA HELICASE HRPB"/>
    <property type="match status" value="1"/>
</dbReference>
<keyword evidence="2" id="KW-0378">Hydrolase</keyword>
<dbReference type="Pfam" id="PF00271">
    <property type="entry name" value="Helicase_C"/>
    <property type="match status" value="1"/>
</dbReference>
<dbReference type="PIRSF" id="PIRSF005496">
    <property type="entry name" value="ATP_hel_hrpB"/>
    <property type="match status" value="1"/>
</dbReference>
<evidence type="ECO:0000256" key="1">
    <source>
        <dbReference type="ARBA" id="ARBA00022741"/>
    </source>
</evidence>
<dbReference type="CDD" id="cd18791">
    <property type="entry name" value="SF2_C_RHA"/>
    <property type="match status" value="1"/>
</dbReference>
<dbReference type="OrthoDB" id="9808833at2"/>
<dbReference type="SMART" id="SM00490">
    <property type="entry name" value="HELICc"/>
    <property type="match status" value="1"/>
</dbReference>
<dbReference type="SMART" id="SM00487">
    <property type="entry name" value="DEXDc"/>
    <property type="match status" value="1"/>
</dbReference>
<dbReference type="SUPFAM" id="SSF52540">
    <property type="entry name" value="P-loop containing nucleoside triphosphate hydrolases"/>
    <property type="match status" value="1"/>
</dbReference>
<evidence type="ECO:0000259" key="5">
    <source>
        <dbReference type="PROSITE" id="PS51192"/>
    </source>
</evidence>
<dbReference type="InterPro" id="IPR010225">
    <property type="entry name" value="HrpB"/>
</dbReference>
<dbReference type="GO" id="GO:0004386">
    <property type="term" value="F:helicase activity"/>
    <property type="evidence" value="ECO:0007669"/>
    <property type="project" value="UniProtKB-KW"/>
</dbReference>
<dbReference type="InterPro" id="IPR011545">
    <property type="entry name" value="DEAD/DEAH_box_helicase_dom"/>
</dbReference>
<dbReference type="InterPro" id="IPR013689">
    <property type="entry name" value="RNA_helicase_ATP-dep_HrpB_C"/>
</dbReference>
<dbReference type="GO" id="GO:0016787">
    <property type="term" value="F:hydrolase activity"/>
    <property type="evidence" value="ECO:0007669"/>
    <property type="project" value="UniProtKB-KW"/>
</dbReference>
<evidence type="ECO:0000259" key="6">
    <source>
        <dbReference type="PROSITE" id="PS51194"/>
    </source>
</evidence>
<evidence type="ECO:0000313" key="7">
    <source>
        <dbReference type="EMBL" id="PWG79746.1"/>
    </source>
</evidence>
<dbReference type="Gene3D" id="3.40.50.300">
    <property type="entry name" value="P-loop containing nucleotide triphosphate hydrolases"/>
    <property type="match status" value="2"/>
</dbReference>
<dbReference type="CDD" id="cd17990">
    <property type="entry name" value="DEXHc_HrpB"/>
    <property type="match status" value="1"/>
</dbReference>
<dbReference type="PANTHER" id="PTHR43519">
    <property type="entry name" value="ATP-DEPENDENT RNA HELICASE HRPB"/>
    <property type="match status" value="1"/>
</dbReference>
<evidence type="ECO:0000256" key="3">
    <source>
        <dbReference type="ARBA" id="ARBA00022806"/>
    </source>
</evidence>
<feature type="domain" description="Helicase ATP-binding" evidence="5">
    <location>
        <begin position="22"/>
        <end position="186"/>
    </location>
</feature>
<gene>
    <name evidence="7" type="primary">hrpB</name>
    <name evidence="7" type="ORF">DDR33_15130</name>
</gene>
<keyword evidence="4" id="KW-0067">ATP-binding</keyword>
<evidence type="ECO:0000256" key="2">
    <source>
        <dbReference type="ARBA" id="ARBA00022801"/>
    </source>
</evidence>
<dbReference type="InterPro" id="IPR007502">
    <property type="entry name" value="Helicase-assoc_dom"/>
</dbReference>
<comment type="caution">
    <text evidence="7">The sequence shown here is derived from an EMBL/GenBank/DDBJ whole genome shotgun (WGS) entry which is preliminary data.</text>
</comment>
<dbReference type="GO" id="GO:0005524">
    <property type="term" value="F:ATP binding"/>
    <property type="evidence" value="ECO:0007669"/>
    <property type="project" value="UniProtKB-KW"/>
</dbReference>
<dbReference type="EMBL" id="QEAS01000012">
    <property type="protein sequence ID" value="PWG79746.1"/>
    <property type="molecule type" value="Genomic_DNA"/>
</dbReference>
<dbReference type="InterPro" id="IPR049614">
    <property type="entry name" value="HrpB_DEXH"/>
</dbReference>
<dbReference type="Gene3D" id="1.20.120.1080">
    <property type="match status" value="1"/>
</dbReference>
<dbReference type="AlphaFoldDB" id="A0A2U2PED5"/>
<dbReference type="Pfam" id="PF00270">
    <property type="entry name" value="DEAD"/>
    <property type="match status" value="1"/>
</dbReference>
<sequence>MHHSFDPLKTRLPVTGIISSVQRYLSETNTLIVGAPPGAGKSTVLPLVLLNEEWLEGRKIIMLEPRRLAAGTIAARMAALLGEQPGQTVGYRIRFESKVSAQTKIEVVTEGILTRMLHQDNALEDVGLVIFDEFHERSLHADVALALCRESQEILRPDLRIMVMSATLDTERLSKLLSAPVAESKGSLFPVRIVYTGEQDLTRIPELCAETILKALREQEGDILAFLPGQGEIRKCELLLKRQVPDVGIHPLYGQLSFAEQNAAIMPSPQGKRKVVLSTSIAETSLTIEGIKVVVDSGFGRNPAFDPKTGLSGLRTTMISLDSAGQRAGRAGRLSPGVCYRMWSLATQERMHEFRTPEILEADLAPVLLDMAQWGVADILKLSWLDAPPAAALTSAADVLHRLGALQGGRITAHGKEIHRLPCHPRIAHMLLKAREGGTLPVAADIAALLEERDPMEGQDIVDINYRVEALRRFRRGEVKDRRFENAEKIAAAYRRLLKVQTENGAYDPYHAGLLISYAYPERVAIARPEHAGQFQLANGKAAVLGSEDELVHEACIAIARLDARKGLGKIFLAAPVNPSDLYTQAEAHDVVAWDTRKGGLIARRELRFGSIALESKPLRDIPEEQANGVITEAVKEEGERLLSFTEETEQWQNRMLSLRIWRQDEDWPDVSTAELLENSGEWLSPYLAGVKKADDLKRIDLLQVLQQSIGYEKQLMLDRLAPRTIAVPSGSHIKLKYFADGADPVLAVRLQEVFGMLDTPRVNEGRNGVVLQLLSPGFKPVQVTADLRSFWKNTYFEVRKELKRRYPKHSWPEDPLEAEAVSGVRRKNNPGAQGR</sequence>
<dbReference type="InterPro" id="IPR014001">
    <property type="entry name" value="Helicase_ATP-bd"/>
</dbReference>
<dbReference type="PROSITE" id="PS51192">
    <property type="entry name" value="HELICASE_ATP_BIND_1"/>
    <property type="match status" value="1"/>
</dbReference>
<dbReference type="NCBIfam" id="TIGR01970">
    <property type="entry name" value="DEAH_box_HrpB"/>
    <property type="match status" value="1"/>
</dbReference>
<dbReference type="SMART" id="SM00847">
    <property type="entry name" value="HA2"/>
    <property type="match status" value="1"/>
</dbReference>